<dbReference type="EMBL" id="KQ422688">
    <property type="protein sequence ID" value="KOF74418.1"/>
    <property type="molecule type" value="Genomic_DNA"/>
</dbReference>
<feature type="region of interest" description="Disordered" evidence="1">
    <location>
        <begin position="121"/>
        <end position="142"/>
    </location>
</feature>
<accession>A0A0L8GBW8</accession>
<feature type="compositionally biased region" description="Basic and acidic residues" evidence="1">
    <location>
        <begin position="130"/>
        <end position="142"/>
    </location>
</feature>
<dbReference type="AlphaFoldDB" id="A0A0L8GBW8"/>
<organism evidence="2">
    <name type="scientific">Octopus bimaculoides</name>
    <name type="common">California two-spotted octopus</name>
    <dbReference type="NCBI Taxonomy" id="37653"/>
    <lineage>
        <taxon>Eukaryota</taxon>
        <taxon>Metazoa</taxon>
        <taxon>Spiralia</taxon>
        <taxon>Lophotrochozoa</taxon>
        <taxon>Mollusca</taxon>
        <taxon>Cephalopoda</taxon>
        <taxon>Coleoidea</taxon>
        <taxon>Octopodiformes</taxon>
        <taxon>Octopoda</taxon>
        <taxon>Incirrata</taxon>
        <taxon>Octopodidae</taxon>
        <taxon>Octopus</taxon>
    </lineage>
</organism>
<proteinExistence type="predicted"/>
<reference evidence="2" key="1">
    <citation type="submission" date="2015-07" db="EMBL/GenBank/DDBJ databases">
        <title>MeaNS - Measles Nucleotide Surveillance Program.</title>
        <authorList>
            <person name="Tran T."/>
            <person name="Druce J."/>
        </authorList>
    </citation>
    <scope>NUCLEOTIDE SEQUENCE</scope>
    <source>
        <strain evidence="2">UCB-OBI-ISO-001</strain>
        <tissue evidence="2">Gonad</tissue>
    </source>
</reference>
<protein>
    <submittedName>
        <fullName evidence="2">Uncharacterized protein</fullName>
    </submittedName>
</protein>
<feature type="non-terminal residue" evidence="2">
    <location>
        <position position="1"/>
    </location>
</feature>
<evidence type="ECO:0000256" key="1">
    <source>
        <dbReference type="SAM" id="MobiDB-lite"/>
    </source>
</evidence>
<sequence length="142" mass="15570">IVRNKNSKFENVNNGSPFMGEETNDASITSNNDTSNHSNNNSKNNNISSTISNYNSNNSKGDNSSSNNNNNNNNGSNKNNDKNNEETEKQAGVMAWNSSKLSFAGVTKSSLQRIQFSEEELNNARQAASGERRDSCKAKWSP</sequence>
<feature type="compositionally biased region" description="Basic and acidic residues" evidence="1">
    <location>
        <begin position="79"/>
        <end position="89"/>
    </location>
</feature>
<evidence type="ECO:0000313" key="2">
    <source>
        <dbReference type="EMBL" id="KOF74418.1"/>
    </source>
</evidence>
<feature type="region of interest" description="Disordered" evidence="1">
    <location>
        <begin position="1"/>
        <end position="93"/>
    </location>
</feature>
<feature type="compositionally biased region" description="Low complexity" evidence="1">
    <location>
        <begin position="27"/>
        <end position="78"/>
    </location>
</feature>
<name>A0A0L8GBW8_OCTBM</name>
<gene>
    <name evidence="2" type="ORF">OCBIM_22036239mg</name>
</gene>